<dbReference type="InterPro" id="IPR013230">
    <property type="entry name" value="Peptidase_M15A_C"/>
</dbReference>
<name>A0A8J3GIP4_9HYPH</name>
<dbReference type="InterPro" id="IPR009045">
    <property type="entry name" value="Zn_M74/Hedgehog-like"/>
</dbReference>
<reference evidence="4" key="2">
    <citation type="submission" date="2020-09" db="EMBL/GenBank/DDBJ databases">
        <authorList>
            <person name="Sun Q."/>
            <person name="Kim S."/>
        </authorList>
    </citation>
    <scope>NUCLEOTIDE SEQUENCE</scope>
    <source>
        <strain evidence="4">KCTC 42097</strain>
    </source>
</reference>
<dbReference type="PROSITE" id="PS51257">
    <property type="entry name" value="PROKAR_LIPOPROTEIN"/>
    <property type="match status" value="1"/>
</dbReference>
<feature type="compositionally biased region" description="Polar residues" evidence="1">
    <location>
        <begin position="55"/>
        <end position="66"/>
    </location>
</feature>
<accession>A0A8J3GIP4</accession>
<dbReference type="Gene3D" id="3.30.1380.10">
    <property type="match status" value="1"/>
</dbReference>
<feature type="compositionally biased region" description="Polar residues" evidence="1">
    <location>
        <begin position="196"/>
        <end position="206"/>
    </location>
</feature>
<organism evidence="4 5">
    <name type="scientific">Limoniibacter endophyticus</name>
    <dbReference type="NCBI Taxonomy" id="1565040"/>
    <lineage>
        <taxon>Bacteria</taxon>
        <taxon>Pseudomonadati</taxon>
        <taxon>Pseudomonadota</taxon>
        <taxon>Alphaproteobacteria</taxon>
        <taxon>Hyphomicrobiales</taxon>
        <taxon>Bartonellaceae</taxon>
        <taxon>Limoniibacter</taxon>
    </lineage>
</organism>
<dbReference type="Proteomes" id="UP000641137">
    <property type="component" value="Unassembled WGS sequence"/>
</dbReference>
<reference evidence="4" key="1">
    <citation type="journal article" date="2014" name="Int. J. Syst. Evol. Microbiol.">
        <title>Complete genome sequence of Corynebacterium casei LMG S-19264T (=DSM 44701T), isolated from a smear-ripened cheese.</title>
        <authorList>
            <consortium name="US DOE Joint Genome Institute (JGI-PGF)"/>
            <person name="Walter F."/>
            <person name="Albersmeier A."/>
            <person name="Kalinowski J."/>
            <person name="Ruckert C."/>
        </authorList>
    </citation>
    <scope>NUCLEOTIDE SEQUENCE</scope>
    <source>
        <strain evidence="4">KCTC 42097</strain>
    </source>
</reference>
<feature type="domain" description="Peptidase M15A C-terminal" evidence="3">
    <location>
        <begin position="280"/>
        <end position="383"/>
    </location>
</feature>
<proteinExistence type="predicted"/>
<sequence length="397" mass="41933">MKSRVRTSGVVRSLLSSAAISLFLAGCAATSDPSLSLVPSADLGVSSPALAMNRGSDTMQTENVSPGETGGAQGSEIAQMAAADATASQAVLGTHQDASQNTLQAQQQQLVASNPHLAPVEGESQIDLPDTVAYLPTAKPQQTPFAQGLENPLLQQTAQPPVQTAAVQQTQAPTNGIYGAASTTKPADTKADASSFTSLYGSQNGSPRAAKEASKRPTVAVPQKNRKQLASAGGALPGVSERNMFEITKRASWDPNSDIDMHEEEEEAPVRVASAAGLARLVPNGLVRQTDNVDISCLKPALVNTLGIIERHYGKKVVVTSGFRDEQRNRRARGASKSLHMFCAAADIQVEGVSKWELASFIRSMPGRGGVGTYCHTESVHVDIGPERDWNARCRRR</sequence>
<keyword evidence="5" id="KW-1185">Reference proteome</keyword>
<evidence type="ECO:0000256" key="1">
    <source>
        <dbReference type="SAM" id="MobiDB-lite"/>
    </source>
</evidence>
<feature type="region of interest" description="Disordered" evidence="1">
    <location>
        <begin position="52"/>
        <end position="73"/>
    </location>
</feature>
<evidence type="ECO:0000313" key="5">
    <source>
        <dbReference type="Proteomes" id="UP000641137"/>
    </source>
</evidence>
<evidence type="ECO:0000313" key="4">
    <source>
        <dbReference type="EMBL" id="GHC78849.1"/>
    </source>
</evidence>
<dbReference type="EMBL" id="BMZO01000011">
    <property type="protein sequence ID" value="GHC78849.1"/>
    <property type="molecule type" value="Genomic_DNA"/>
</dbReference>
<comment type="caution">
    <text evidence="4">The sequence shown here is derived from an EMBL/GenBank/DDBJ whole genome shotgun (WGS) entry which is preliminary data.</text>
</comment>
<protein>
    <submittedName>
        <fullName evidence="4">Peptidase M15</fullName>
    </submittedName>
</protein>
<keyword evidence="2" id="KW-0732">Signal</keyword>
<dbReference type="SUPFAM" id="SSF55166">
    <property type="entry name" value="Hedgehog/DD-peptidase"/>
    <property type="match status" value="1"/>
</dbReference>
<feature type="signal peptide" evidence="2">
    <location>
        <begin position="1"/>
        <end position="28"/>
    </location>
</feature>
<gene>
    <name evidence="4" type="ORF">GCM10010136_30910</name>
</gene>
<dbReference type="AlphaFoldDB" id="A0A8J3GIP4"/>
<dbReference type="Pfam" id="PF08291">
    <property type="entry name" value="Peptidase_M15_3"/>
    <property type="match status" value="1"/>
</dbReference>
<dbReference type="RefSeq" id="WP_244636824.1">
    <property type="nucleotide sequence ID" value="NZ_BMZO01000011.1"/>
</dbReference>
<feature type="region of interest" description="Disordered" evidence="1">
    <location>
        <begin position="196"/>
        <end position="236"/>
    </location>
</feature>
<feature type="chain" id="PRO_5035190067" evidence="2">
    <location>
        <begin position="29"/>
        <end position="397"/>
    </location>
</feature>
<evidence type="ECO:0000259" key="3">
    <source>
        <dbReference type="Pfam" id="PF08291"/>
    </source>
</evidence>
<evidence type="ECO:0000256" key="2">
    <source>
        <dbReference type="SAM" id="SignalP"/>
    </source>
</evidence>